<gene>
    <name evidence="2" type="ORF">CAP_7753</name>
</gene>
<dbReference type="RefSeq" id="WP_044248647.1">
    <property type="nucleotide sequence ID" value="NZ_ASRX01000071.1"/>
</dbReference>
<keyword evidence="3" id="KW-1185">Reference proteome</keyword>
<accession>A0A017SYV5</accession>
<dbReference type="Gene3D" id="3.90.1570.10">
    <property type="entry name" value="tt1808, chain A"/>
    <property type="match status" value="1"/>
</dbReference>
<dbReference type="InterPro" id="IPR008538">
    <property type="entry name" value="Uma2"/>
</dbReference>
<dbReference type="eggNOG" id="COG4636">
    <property type="taxonomic scope" value="Bacteria"/>
</dbReference>
<dbReference type="OrthoDB" id="5511953at2"/>
<dbReference type="EMBL" id="ASRX01000071">
    <property type="protein sequence ID" value="EYF01800.1"/>
    <property type="molecule type" value="Genomic_DNA"/>
</dbReference>
<dbReference type="STRING" id="1192034.CAP_7753"/>
<name>A0A017SYV5_9BACT</name>
<evidence type="ECO:0000259" key="1">
    <source>
        <dbReference type="Pfam" id="PF05685"/>
    </source>
</evidence>
<sequence length="196" mass="21631">MGDPAKKRATYADLEAVPEHLVAELSAGVGHTFPRPASPQCRAAGRLCMTVGPPFDMGSGGPGGWHIYVEPELHLGEDVLVPDLAGWRRERGPQMPRAPFFTLPPDWVCEFLSRSMVAEDFYRKVSVYEAAGVTWLWYIEPTMQALDVYHLGPQKRWTLQMRIQDVTTVRAPPFDAVALDLTALWEGLADEAPGGG</sequence>
<dbReference type="SUPFAM" id="SSF52980">
    <property type="entry name" value="Restriction endonuclease-like"/>
    <property type="match status" value="1"/>
</dbReference>
<dbReference type="Pfam" id="PF05685">
    <property type="entry name" value="Uma2"/>
    <property type="match status" value="1"/>
</dbReference>
<dbReference type="Proteomes" id="UP000019678">
    <property type="component" value="Unassembled WGS sequence"/>
</dbReference>
<dbReference type="InterPro" id="IPR012296">
    <property type="entry name" value="Nuclease_put_TT1808"/>
</dbReference>
<dbReference type="AlphaFoldDB" id="A0A017SYV5"/>
<protein>
    <recommendedName>
        <fullName evidence="1">Putative restriction endonuclease domain-containing protein</fullName>
    </recommendedName>
</protein>
<dbReference type="CDD" id="cd06260">
    <property type="entry name" value="DUF820-like"/>
    <property type="match status" value="1"/>
</dbReference>
<comment type="caution">
    <text evidence="2">The sequence shown here is derived from an EMBL/GenBank/DDBJ whole genome shotgun (WGS) entry which is preliminary data.</text>
</comment>
<proteinExistence type="predicted"/>
<reference evidence="2 3" key="1">
    <citation type="submission" date="2013-05" db="EMBL/GenBank/DDBJ databases">
        <title>Genome assembly of Chondromyces apiculatus DSM 436.</title>
        <authorList>
            <person name="Sharma G."/>
            <person name="Khatri I."/>
            <person name="Kaur C."/>
            <person name="Mayilraj S."/>
            <person name="Subramanian S."/>
        </authorList>
    </citation>
    <scope>NUCLEOTIDE SEQUENCE [LARGE SCALE GENOMIC DNA]</scope>
    <source>
        <strain evidence="2 3">DSM 436</strain>
    </source>
</reference>
<dbReference type="InterPro" id="IPR011335">
    <property type="entry name" value="Restrct_endonuc-II-like"/>
</dbReference>
<feature type="domain" description="Putative restriction endonuclease" evidence="1">
    <location>
        <begin position="69"/>
        <end position="172"/>
    </location>
</feature>
<organism evidence="2 3">
    <name type="scientific">Chondromyces apiculatus DSM 436</name>
    <dbReference type="NCBI Taxonomy" id="1192034"/>
    <lineage>
        <taxon>Bacteria</taxon>
        <taxon>Pseudomonadati</taxon>
        <taxon>Myxococcota</taxon>
        <taxon>Polyangia</taxon>
        <taxon>Polyangiales</taxon>
        <taxon>Polyangiaceae</taxon>
        <taxon>Chondromyces</taxon>
    </lineage>
</organism>
<evidence type="ECO:0000313" key="3">
    <source>
        <dbReference type="Proteomes" id="UP000019678"/>
    </source>
</evidence>
<evidence type="ECO:0000313" key="2">
    <source>
        <dbReference type="EMBL" id="EYF01800.1"/>
    </source>
</evidence>